<keyword evidence="1" id="KW-0812">Transmembrane</keyword>
<accession>A0A1M5LI40</accession>
<dbReference type="STRING" id="468056.SAMN05443549_105222"/>
<sequence>MFYFIFQNGVLIDLFKLKIDIDSYTNRITSMAIVMILNIIVNFYLSKFYSKRIYLKETRKTDEIELIGKE</sequence>
<evidence type="ECO:0000256" key="1">
    <source>
        <dbReference type="SAM" id="Phobius"/>
    </source>
</evidence>
<keyword evidence="1" id="KW-0472">Membrane</keyword>
<dbReference type="Proteomes" id="UP000184516">
    <property type="component" value="Unassembled WGS sequence"/>
</dbReference>
<reference evidence="3" key="1">
    <citation type="submission" date="2016-11" db="EMBL/GenBank/DDBJ databases">
        <authorList>
            <person name="Varghese N."/>
            <person name="Submissions S."/>
        </authorList>
    </citation>
    <scope>NUCLEOTIDE SEQUENCE [LARGE SCALE GENOMIC DNA]</scope>
    <source>
        <strain evidence="3">DSM 19978</strain>
    </source>
</reference>
<keyword evidence="1" id="KW-1133">Transmembrane helix</keyword>
<proteinExistence type="predicted"/>
<keyword evidence="3" id="KW-1185">Reference proteome</keyword>
<protein>
    <submittedName>
        <fullName evidence="2">Uncharacterized protein</fullName>
    </submittedName>
</protein>
<dbReference type="AlphaFoldDB" id="A0A1M5LI40"/>
<gene>
    <name evidence="2" type="ORF">SAMN05443549_105222</name>
</gene>
<evidence type="ECO:0000313" key="2">
    <source>
        <dbReference type="EMBL" id="SHG64792.1"/>
    </source>
</evidence>
<name>A0A1M5LI40_9FLAO</name>
<organism evidence="2 3">
    <name type="scientific">Flavobacterium fluvii</name>
    <dbReference type="NCBI Taxonomy" id="468056"/>
    <lineage>
        <taxon>Bacteria</taxon>
        <taxon>Pseudomonadati</taxon>
        <taxon>Bacteroidota</taxon>
        <taxon>Flavobacteriia</taxon>
        <taxon>Flavobacteriales</taxon>
        <taxon>Flavobacteriaceae</taxon>
        <taxon>Flavobacterium</taxon>
    </lineage>
</organism>
<dbReference type="EMBL" id="FQWB01000005">
    <property type="protein sequence ID" value="SHG64792.1"/>
    <property type="molecule type" value="Genomic_DNA"/>
</dbReference>
<feature type="transmembrane region" description="Helical" evidence="1">
    <location>
        <begin position="24"/>
        <end position="45"/>
    </location>
</feature>
<evidence type="ECO:0000313" key="3">
    <source>
        <dbReference type="Proteomes" id="UP000184516"/>
    </source>
</evidence>